<dbReference type="SUPFAM" id="SSF51261">
    <property type="entry name" value="Duplicated hybrid motif"/>
    <property type="match status" value="1"/>
</dbReference>
<dbReference type="Proteomes" id="UP001528850">
    <property type="component" value="Unassembled WGS sequence"/>
</dbReference>
<dbReference type="PANTHER" id="PTHR21666">
    <property type="entry name" value="PEPTIDASE-RELATED"/>
    <property type="match status" value="1"/>
</dbReference>
<feature type="chain" id="PRO_5045761332" evidence="1">
    <location>
        <begin position="27"/>
        <end position="390"/>
    </location>
</feature>
<keyword evidence="1" id="KW-0732">Signal</keyword>
<dbReference type="InterPro" id="IPR050570">
    <property type="entry name" value="Cell_wall_metabolism_enzyme"/>
</dbReference>
<evidence type="ECO:0000259" key="2">
    <source>
        <dbReference type="Pfam" id="PF01551"/>
    </source>
</evidence>
<dbReference type="CDD" id="cd12797">
    <property type="entry name" value="M23_peptidase"/>
    <property type="match status" value="1"/>
</dbReference>
<proteinExistence type="predicted"/>
<feature type="signal peptide" evidence="1">
    <location>
        <begin position="1"/>
        <end position="26"/>
    </location>
</feature>
<dbReference type="InterPro" id="IPR016047">
    <property type="entry name" value="M23ase_b-sheet_dom"/>
</dbReference>
<comment type="caution">
    <text evidence="3">The sequence shown here is derived from an EMBL/GenBank/DDBJ whole genome shotgun (WGS) entry which is preliminary data.</text>
</comment>
<reference evidence="3 4" key="1">
    <citation type="journal article" date="2024" name="Curr. Microbiol.">
        <title>Luteibacter sahnii sp. nov., A Novel Yellow-Colored Xanthomonadin Pigment Producing Probiotic Bacterium from Healthy Rice Seed Microbiome.</title>
        <authorList>
            <person name="Jaiswal G."/>
            <person name="Rana R."/>
            <person name="Nayak P.K."/>
            <person name="Chouhan R."/>
            <person name="Gandhi S.G."/>
            <person name="Patel H.K."/>
            <person name="Patil P.B."/>
        </authorList>
    </citation>
    <scope>NUCLEOTIDE SEQUENCE [LARGE SCALE GENOMIC DNA]</scope>
    <source>
        <strain evidence="3 4">PPL201</strain>
    </source>
</reference>
<protein>
    <submittedName>
        <fullName evidence="3">M23 family metallopeptidase</fullName>
    </submittedName>
</protein>
<evidence type="ECO:0000256" key="1">
    <source>
        <dbReference type="SAM" id="SignalP"/>
    </source>
</evidence>
<dbReference type="EMBL" id="JARJJS010000001">
    <property type="protein sequence ID" value="MDF4024022.1"/>
    <property type="molecule type" value="Genomic_DNA"/>
</dbReference>
<dbReference type="PANTHER" id="PTHR21666:SF270">
    <property type="entry name" value="MUREIN HYDROLASE ACTIVATOR ENVC"/>
    <property type="match status" value="1"/>
</dbReference>
<dbReference type="Pfam" id="PF01551">
    <property type="entry name" value="Peptidase_M23"/>
    <property type="match status" value="1"/>
</dbReference>
<feature type="domain" description="M23ase beta-sheet core" evidence="2">
    <location>
        <begin position="232"/>
        <end position="329"/>
    </location>
</feature>
<evidence type="ECO:0000313" key="4">
    <source>
        <dbReference type="Proteomes" id="UP001528850"/>
    </source>
</evidence>
<sequence>MPKISKRLWAWLLAAPGISAAVTAIAQTPAPVEARVLFPPSPFMGSDGLAHLAYEIQVTNVYDDSGTLKVSDVEVMDERHRRLLHLDANDVAHAFRPAAKENGPATLGPGKTGTVFVWVTLPPNALPASLTHRIVLADEKNVSSAVDGVPLTVSPPSSLRLGPPLRGGRWLAHEGPGNAQSHHWGSLVAVNGSLTIPQRYAIDFVRIDTDGRAFTPKNTSHGKRLSDWFGFGTPVLAVGKGRVVAARDGQADHEPLTAPAASDALSLNGLFGNYVVIDLGGGAFAAYAHLRKGSVRVTSGQQVSLGEMIGELGESGSSAAPHLHFQVSNAATFEESQGMPYVFDRLSACGTEHEAQLFGLGDPWTPSPCHAANGTLPLNDTLVEWPVSAL</sequence>
<gene>
    <name evidence="3" type="ORF">P3W24_03410</name>
</gene>
<accession>A0ABT6B7F0</accession>
<name>A0ABT6B7F0_9GAMM</name>
<keyword evidence="4" id="KW-1185">Reference proteome</keyword>
<dbReference type="Gene3D" id="2.70.70.10">
    <property type="entry name" value="Glucose Permease (Domain IIA)"/>
    <property type="match status" value="1"/>
</dbReference>
<evidence type="ECO:0000313" key="3">
    <source>
        <dbReference type="EMBL" id="MDF4024022.1"/>
    </source>
</evidence>
<organism evidence="3 4">
    <name type="scientific">Luteibacter sahnii</name>
    <dbReference type="NCBI Taxonomy" id="3021977"/>
    <lineage>
        <taxon>Bacteria</taxon>
        <taxon>Pseudomonadati</taxon>
        <taxon>Pseudomonadota</taxon>
        <taxon>Gammaproteobacteria</taxon>
        <taxon>Lysobacterales</taxon>
        <taxon>Rhodanobacteraceae</taxon>
        <taxon>Luteibacter</taxon>
    </lineage>
</organism>
<dbReference type="InterPro" id="IPR011055">
    <property type="entry name" value="Dup_hybrid_motif"/>
</dbReference>